<dbReference type="SUPFAM" id="SSF54637">
    <property type="entry name" value="Thioesterase/thiol ester dehydrase-isomerase"/>
    <property type="match status" value="1"/>
</dbReference>
<proteinExistence type="predicted"/>
<feature type="domain" description="Thioesterase" evidence="2">
    <location>
        <begin position="104"/>
        <end position="181"/>
    </location>
</feature>
<dbReference type="EMBL" id="CP138582">
    <property type="protein sequence ID" value="WPG99627.1"/>
    <property type="molecule type" value="Genomic_DNA"/>
</dbReference>
<accession>A0AAQ3M1J1</accession>
<name>A0AAQ3M1J1_9PEZI</name>
<dbReference type="PANTHER" id="PTHR47260:SF3">
    <property type="entry name" value="THIOESTERASE FAMILY PROTEIN (AFU_ORTHOLOGUE AFUA_7G03960)"/>
    <property type="match status" value="1"/>
</dbReference>
<dbReference type="InterPro" id="IPR052061">
    <property type="entry name" value="PTE-AB_protein"/>
</dbReference>
<evidence type="ECO:0000256" key="1">
    <source>
        <dbReference type="SAM" id="MobiDB-lite"/>
    </source>
</evidence>
<gene>
    <name evidence="3" type="ORF">R9X50_00244500</name>
</gene>
<evidence type="ECO:0000259" key="2">
    <source>
        <dbReference type="Pfam" id="PF03061"/>
    </source>
</evidence>
<sequence>MANEIHEAFQNHPWCLKILKDANYTRVVSGIGNNEVDPFFLKLLHTPSTIRAVVHLHNIASQPDRRSEQHASDVSVSGSPDGMPSVREYLMLLAVGEDTIGQAGLCHGGFLATLIDEASGRLLAVNRLDGGSSPYTVLLNVTFKAPVAAPANILVKSRITKVEGRKVFLTSTVQNDKGVICVTADVMFVSRKAKL</sequence>
<keyword evidence="4" id="KW-1185">Reference proteome</keyword>
<dbReference type="Pfam" id="PF03061">
    <property type="entry name" value="4HBT"/>
    <property type="match status" value="1"/>
</dbReference>
<dbReference type="InterPro" id="IPR006683">
    <property type="entry name" value="Thioestr_dom"/>
</dbReference>
<dbReference type="PANTHER" id="PTHR47260">
    <property type="entry name" value="UPF0644 PROTEIN PB2B4.06"/>
    <property type="match status" value="1"/>
</dbReference>
<dbReference type="Proteomes" id="UP001303373">
    <property type="component" value="Chromosome 3"/>
</dbReference>
<evidence type="ECO:0000313" key="4">
    <source>
        <dbReference type="Proteomes" id="UP001303373"/>
    </source>
</evidence>
<dbReference type="CDD" id="cd03443">
    <property type="entry name" value="PaaI_thioesterase"/>
    <property type="match status" value="1"/>
</dbReference>
<dbReference type="Gene3D" id="3.10.129.10">
    <property type="entry name" value="Hotdog Thioesterase"/>
    <property type="match status" value="1"/>
</dbReference>
<protein>
    <recommendedName>
        <fullName evidence="2">Thioesterase domain-containing protein</fullName>
    </recommendedName>
</protein>
<evidence type="ECO:0000313" key="3">
    <source>
        <dbReference type="EMBL" id="WPG99627.1"/>
    </source>
</evidence>
<dbReference type="InterPro" id="IPR029069">
    <property type="entry name" value="HotDog_dom_sf"/>
</dbReference>
<feature type="region of interest" description="Disordered" evidence="1">
    <location>
        <begin position="61"/>
        <end position="80"/>
    </location>
</feature>
<reference evidence="3 4" key="1">
    <citation type="submission" date="2023-11" db="EMBL/GenBank/DDBJ databases">
        <title>An acidophilic fungus is an integral part of prey digestion in a carnivorous sundew plant.</title>
        <authorList>
            <person name="Tsai I.J."/>
        </authorList>
    </citation>
    <scope>NUCLEOTIDE SEQUENCE [LARGE SCALE GENOMIC DNA]</scope>
    <source>
        <strain evidence="3">169a</strain>
    </source>
</reference>
<dbReference type="AlphaFoldDB" id="A0AAQ3M1J1"/>
<organism evidence="3 4">
    <name type="scientific">Acrodontium crateriforme</name>
    <dbReference type="NCBI Taxonomy" id="150365"/>
    <lineage>
        <taxon>Eukaryota</taxon>
        <taxon>Fungi</taxon>
        <taxon>Dikarya</taxon>
        <taxon>Ascomycota</taxon>
        <taxon>Pezizomycotina</taxon>
        <taxon>Dothideomycetes</taxon>
        <taxon>Dothideomycetidae</taxon>
        <taxon>Mycosphaerellales</taxon>
        <taxon>Teratosphaeriaceae</taxon>
        <taxon>Acrodontium</taxon>
    </lineage>
</organism>